<dbReference type="SUPFAM" id="SSF53756">
    <property type="entry name" value="UDP-Glycosyltransferase/glycogen phosphorylase"/>
    <property type="match status" value="1"/>
</dbReference>
<dbReference type="AlphaFoldDB" id="L0GWT9"/>
<dbReference type="OrthoDB" id="9803238at2"/>
<organism evidence="3 4">
    <name type="scientific">Thioflavicoccus mobilis 8321</name>
    <dbReference type="NCBI Taxonomy" id="765912"/>
    <lineage>
        <taxon>Bacteria</taxon>
        <taxon>Pseudomonadati</taxon>
        <taxon>Pseudomonadota</taxon>
        <taxon>Gammaproteobacteria</taxon>
        <taxon>Chromatiales</taxon>
        <taxon>Chromatiaceae</taxon>
        <taxon>Thioflavicoccus</taxon>
    </lineage>
</organism>
<dbReference type="PANTHER" id="PTHR43174">
    <property type="entry name" value="UDP-N-ACETYLGLUCOSAMINE 2-EPIMERASE"/>
    <property type="match status" value="1"/>
</dbReference>
<name>L0GWT9_9GAMM</name>
<dbReference type="Proteomes" id="UP000010816">
    <property type="component" value="Chromosome"/>
</dbReference>
<dbReference type="eggNOG" id="COG0381">
    <property type="taxonomic scope" value="Bacteria"/>
</dbReference>
<evidence type="ECO:0000313" key="3">
    <source>
        <dbReference type="EMBL" id="AGA89835.1"/>
    </source>
</evidence>
<dbReference type="EMBL" id="CP003051">
    <property type="protein sequence ID" value="AGA89835.1"/>
    <property type="molecule type" value="Genomic_DNA"/>
</dbReference>
<accession>L0GWT9</accession>
<dbReference type="PATRIC" id="fig|765912.4.peg.987"/>
<reference evidence="3 4" key="1">
    <citation type="submission" date="2011-09" db="EMBL/GenBank/DDBJ databases">
        <title>Complete sequence of chromosome of Thioflavicoccus mobilis 8321.</title>
        <authorList>
            <consortium name="US DOE Joint Genome Institute"/>
            <person name="Lucas S."/>
            <person name="Han J."/>
            <person name="Lapidus A."/>
            <person name="Cheng J.-F."/>
            <person name="Goodwin L."/>
            <person name="Pitluck S."/>
            <person name="Peters L."/>
            <person name="Ovchinnikova G."/>
            <person name="Lu M."/>
            <person name="Detter J.C."/>
            <person name="Han C."/>
            <person name="Tapia R."/>
            <person name="Land M."/>
            <person name="Hauser L."/>
            <person name="Kyrpides N."/>
            <person name="Ivanova N."/>
            <person name="Pagani I."/>
            <person name="Vogl K."/>
            <person name="Liu Z."/>
            <person name="Imhoff J."/>
            <person name="Thiel V."/>
            <person name="Frigaard N.-U."/>
            <person name="Bryant D."/>
            <person name="Woyke T."/>
        </authorList>
    </citation>
    <scope>NUCLEOTIDE SEQUENCE [LARGE SCALE GENOMIC DNA]</scope>
    <source>
        <strain evidence="3 4">8321</strain>
    </source>
</reference>
<dbReference type="GO" id="GO:0016853">
    <property type="term" value="F:isomerase activity"/>
    <property type="evidence" value="ECO:0007669"/>
    <property type="project" value="UniProtKB-KW"/>
</dbReference>
<dbReference type="InterPro" id="IPR003331">
    <property type="entry name" value="UDP_GlcNAc_Epimerase_2_dom"/>
</dbReference>
<keyword evidence="4" id="KW-1185">Reference proteome</keyword>
<dbReference type="InterPro" id="IPR029767">
    <property type="entry name" value="WecB-like"/>
</dbReference>
<proteinExistence type="inferred from homology"/>
<dbReference type="Gene3D" id="3.40.50.2000">
    <property type="entry name" value="Glycogen Phosphorylase B"/>
    <property type="match status" value="2"/>
</dbReference>
<comment type="similarity">
    <text evidence="1">Belongs to the UDP-N-acetylglucosamine 2-epimerase family.</text>
</comment>
<sequence length="376" mass="41184">MLIDIIAGARPNFMKVAPIIRALQIREAAGGPLRYRLVHTGQHYDPRLSGAFFEQLGIPVPDVNLEVGSGTQAEQTAALMTRYERLLLETPSRLCLVVGDVTSTMACAIAAQKLCILVAHVEGGIRSGDWSMPEEINRMVTDSITNWFFTTSEFANANLRKAGVEDERIFFVGNTMIDTLLANLERLRPPAFWDELGLQPGGYFVLTLHRPANVDQETALARMLAAIAAGTRGLPVIFPVHPRTEKTMRELAERPANLHLVEPQPYLEFNYLAKHAKAVITDSGGITEETTVMGVPCLTLRDTTERPETVSLGTNVLVGTDPARLGPVLDRLFAGDWQTGGVPPLWDGRAGERIVAALEGVLSEDRDCPSPLVRAW</sequence>
<dbReference type="CDD" id="cd03786">
    <property type="entry name" value="GTB_UDP-GlcNAc_2-Epimerase"/>
    <property type="match status" value="1"/>
</dbReference>
<evidence type="ECO:0000313" key="4">
    <source>
        <dbReference type="Proteomes" id="UP000010816"/>
    </source>
</evidence>
<feature type="domain" description="UDP-N-acetylglucosamine 2-epimerase" evidence="2">
    <location>
        <begin position="33"/>
        <end position="359"/>
    </location>
</feature>
<evidence type="ECO:0000256" key="1">
    <source>
        <dbReference type="RuleBase" id="RU003513"/>
    </source>
</evidence>
<dbReference type="HOGENOM" id="CLU_041674_0_1_6"/>
<dbReference type="KEGG" id="tmb:Thimo_1019"/>
<dbReference type="STRING" id="765912.Thimo_1019"/>
<dbReference type="PANTHER" id="PTHR43174:SF1">
    <property type="entry name" value="UDP-N-ACETYLGLUCOSAMINE 2-EPIMERASE"/>
    <property type="match status" value="1"/>
</dbReference>
<dbReference type="RefSeq" id="WP_015279980.1">
    <property type="nucleotide sequence ID" value="NC_019940.1"/>
</dbReference>
<gene>
    <name evidence="3" type="ORF">Thimo_1019</name>
</gene>
<protein>
    <submittedName>
        <fullName evidence="3">UDP-N-acetylglucosamine 2-epimerase</fullName>
    </submittedName>
</protein>
<keyword evidence="1" id="KW-0413">Isomerase</keyword>
<evidence type="ECO:0000259" key="2">
    <source>
        <dbReference type="Pfam" id="PF02350"/>
    </source>
</evidence>
<dbReference type="Pfam" id="PF02350">
    <property type="entry name" value="Epimerase_2"/>
    <property type="match status" value="1"/>
</dbReference>
<dbReference type="NCBIfam" id="TIGR00236">
    <property type="entry name" value="wecB"/>
    <property type="match status" value="1"/>
</dbReference>